<dbReference type="GO" id="GO:0051607">
    <property type="term" value="P:defense response to virus"/>
    <property type="evidence" value="ECO:0007669"/>
    <property type="project" value="UniProtKB-KW"/>
</dbReference>
<protein>
    <submittedName>
        <fullName evidence="10">HD domain-containing protein</fullName>
    </submittedName>
</protein>
<dbReference type="EMBL" id="WVHT01000014">
    <property type="protein sequence ID" value="MXV53195.1"/>
    <property type="molecule type" value="Genomic_DNA"/>
</dbReference>
<proteinExistence type="predicted"/>
<accession>A0A7K1YF20</accession>
<dbReference type="SMART" id="SM00471">
    <property type="entry name" value="HDc"/>
    <property type="match status" value="1"/>
</dbReference>
<keyword evidence="6" id="KW-0051">Antiviral defense</keyword>
<evidence type="ECO:0000256" key="3">
    <source>
        <dbReference type="ARBA" id="ARBA00022692"/>
    </source>
</evidence>
<evidence type="ECO:0000313" key="10">
    <source>
        <dbReference type="EMBL" id="MXV53195.1"/>
    </source>
</evidence>
<keyword evidence="7 8" id="KW-0472">Membrane</keyword>
<comment type="subcellular location">
    <subcellularLocation>
        <location evidence="1">Cell membrane</location>
    </subcellularLocation>
</comment>
<dbReference type="Proteomes" id="UP000466586">
    <property type="component" value="Unassembled WGS sequence"/>
</dbReference>
<feature type="transmembrane region" description="Helical" evidence="8">
    <location>
        <begin position="379"/>
        <end position="401"/>
    </location>
</feature>
<evidence type="ECO:0000313" key="11">
    <source>
        <dbReference type="Proteomes" id="UP000466586"/>
    </source>
</evidence>
<feature type="transmembrane region" description="Helical" evidence="8">
    <location>
        <begin position="249"/>
        <end position="272"/>
    </location>
</feature>
<keyword evidence="2" id="KW-1003">Cell membrane</keyword>
<sequence length="405" mass="46399">MKNNNPVLKSASTYVFELLKEKLSGDYVFHNYQHTVETVKACKELSVAYDLTSRDFEILMLAAWFHDTGYTRAYEGHEEHSIQILKDYLEGEYKLEDIAEIESLILSTKYGHVPDGTLQEILHDADYINLGKKKASQRGELLRIEWEKILGKKYSNIEWAELQLDFILNTTFKTEEAIKTYDERRQQNIREQYDIIDQLKKDETKYLSKLNKGAGEKSPKLGRGIETLYRTIYSYHINLSSIADNKAHIMININTIIISLIITLFGSGYTFSSSNQELFTSIRFVFPMGFLLISSLLSVVFAILSARPNINAQEDYDIKSDTSSVLFFGNFTQLKLKEFVGKIKELKSEQDGLYDSMSVDVYHLGGVLIKKYKLLRWSYNIFMIGLIICAVGFITIVIISMSSGG</sequence>
<dbReference type="Pfam" id="PF01966">
    <property type="entry name" value="HD"/>
    <property type="match status" value="1"/>
</dbReference>
<keyword evidence="3 8" id="KW-0812">Transmembrane</keyword>
<dbReference type="GO" id="GO:0005886">
    <property type="term" value="C:plasma membrane"/>
    <property type="evidence" value="ECO:0007669"/>
    <property type="project" value="UniProtKB-SubCell"/>
</dbReference>
<dbReference type="InterPro" id="IPR006674">
    <property type="entry name" value="HD_domain"/>
</dbReference>
<evidence type="ECO:0000256" key="1">
    <source>
        <dbReference type="ARBA" id="ARBA00004236"/>
    </source>
</evidence>
<evidence type="ECO:0000256" key="8">
    <source>
        <dbReference type="SAM" id="Phobius"/>
    </source>
</evidence>
<organism evidence="10 11">
    <name type="scientific">Hufsiella arboris</name>
    <dbReference type="NCBI Taxonomy" id="2695275"/>
    <lineage>
        <taxon>Bacteria</taxon>
        <taxon>Pseudomonadati</taxon>
        <taxon>Bacteroidota</taxon>
        <taxon>Sphingobacteriia</taxon>
        <taxon>Sphingobacteriales</taxon>
        <taxon>Sphingobacteriaceae</taxon>
        <taxon>Hufsiella</taxon>
    </lineage>
</organism>
<dbReference type="Gene3D" id="1.10.3210.10">
    <property type="entry name" value="Hypothetical protein af1432"/>
    <property type="match status" value="1"/>
</dbReference>
<comment type="caution">
    <text evidence="10">The sequence shown here is derived from an EMBL/GenBank/DDBJ whole genome shotgun (WGS) entry which is preliminary data.</text>
</comment>
<evidence type="ECO:0000256" key="4">
    <source>
        <dbReference type="ARBA" id="ARBA00022741"/>
    </source>
</evidence>
<dbReference type="Pfam" id="PF18967">
    <property type="entry name" value="PycTM"/>
    <property type="match status" value="1"/>
</dbReference>
<dbReference type="InterPro" id="IPR043760">
    <property type="entry name" value="PycTM_dom"/>
</dbReference>
<dbReference type="CDD" id="cd00077">
    <property type="entry name" value="HDc"/>
    <property type="match status" value="1"/>
</dbReference>
<evidence type="ECO:0000256" key="5">
    <source>
        <dbReference type="ARBA" id="ARBA00022989"/>
    </source>
</evidence>
<gene>
    <name evidence="10" type="ORF">GS399_19690</name>
</gene>
<dbReference type="InterPro" id="IPR003607">
    <property type="entry name" value="HD/PDEase_dom"/>
</dbReference>
<evidence type="ECO:0000259" key="9">
    <source>
        <dbReference type="SMART" id="SM00471"/>
    </source>
</evidence>
<dbReference type="SUPFAM" id="SSF109604">
    <property type="entry name" value="HD-domain/PDEase-like"/>
    <property type="match status" value="1"/>
</dbReference>
<feature type="transmembrane region" description="Helical" evidence="8">
    <location>
        <begin position="284"/>
        <end position="304"/>
    </location>
</feature>
<evidence type="ECO:0000256" key="2">
    <source>
        <dbReference type="ARBA" id="ARBA00022475"/>
    </source>
</evidence>
<feature type="domain" description="HD/PDEase" evidence="9">
    <location>
        <begin position="27"/>
        <end position="140"/>
    </location>
</feature>
<keyword evidence="5 8" id="KW-1133">Transmembrane helix</keyword>
<keyword evidence="11" id="KW-1185">Reference proteome</keyword>
<dbReference type="AlphaFoldDB" id="A0A7K1YF20"/>
<keyword evidence="4" id="KW-0547">Nucleotide-binding</keyword>
<evidence type="ECO:0000256" key="6">
    <source>
        <dbReference type="ARBA" id="ARBA00023118"/>
    </source>
</evidence>
<dbReference type="RefSeq" id="WP_160846371.1">
    <property type="nucleotide sequence ID" value="NZ_WVHT01000014.1"/>
</dbReference>
<reference evidence="10 11" key="1">
    <citation type="submission" date="2019-11" db="EMBL/GenBank/DDBJ databases">
        <title>Pedobacter sp. HMF7647 Genome sequencing and assembly.</title>
        <authorList>
            <person name="Kang H."/>
            <person name="Kim H."/>
            <person name="Joh K."/>
        </authorList>
    </citation>
    <scope>NUCLEOTIDE SEQUENCE [LARGE SCALE GENOMIC DNA]</scope>
    <source>
        <strain evidence="10 11">HMF7647</strain>
    </source>
</reference>
<evidence type="ECO:0000256" key="7">
    <source>
        <dbReference type="ARBA" id="ARBA00023136"/>
    </source>
</evidence>
<dbReference type="GO" id="GO:0000166">
    <property type="term" value="F:nucleotide binding"/>
    <property type="evidence" value="ECO:0007669"/>
    <property type="project" value="UniProtKB-KW"/>
</dbReference>
<name>A0A7K1YF20_9SPHI</name>